<feature type="region of interest" description="Disordered" evidence="1">
    <location>
        <begin position="41"/>
        <end position="63"/>
    </location>
</feature>
<dbReference type="EMBL" id="JAMQBK010000029">
    <property type="protein sequence ID" value="MCM2371090.1"/>
    <property type="molecule type" value="Genomic_DNA"/>
</dbReference>
<dbReference type="RefSeq" id="WP_250928733.1">
    <property type="nucleotide sequence ID" value="NZ_JAMQBK010000029.1"/>
</dbReference>
<evidence type="ECO:0000313" key="3">
    <source>
        <dbReference type="Proteomes" id="UP001202961"/>
    </source>
</evidence>
<dbReference type="InterPro" id="IPR021375">
    <property type="entry name" value="DUF2997"/>
</dbReference>
<proteinExistence type="predicted"/>
<comment type="caution">
    <text evidence="2">The sequence shown here is derived from an EMBL/GenBank/DDBJ whole genome shotgun (WGS) entry which is preliminary data.</text>
</comment>
<name>A0ABT0U2F9_9BACT</name>
<evidence type="ECO:0000313" key="2">
    <source>
        <dbReference type="EMBL" id="MCM2371090.1"/>
    </source>
</evidence>
<evidence type="ECO:0000256" key="1">
    <source>
        <dbReference type="SAM" id="MobiDB-lite"/>
    </source>
</evidence>
<reference evidence="2 3" key="1">
    <citation type="journal article" date="2022" name="Syst. Appl. Microbiol.">
        <title>Rhodopirellula aestuarii sp. nov., a novel member of the genus Rhodopirellula isolated from brackish sediments collected in the Tagus River estuary, Portugal.</title>
        <authorList>
            <person name="Vitorino I.R."/>
            <person name="Klimek D."/>
            <person name="Calusinska M."/>
            <person name="Lobo-da-Cunha A."/>
            <person name="Vasconcelos V."/>
            <person name="Lage O.M."/>
        </authorList>
    </citation>
    <scope>NUCLEOTIDE SEQUENCE [LARGE SCALE GENOMIC DNA]</scope>
    <source>
        <strain evidence="2 3">ICT_H3.1</strain>
    </source>
</reference>
<protein>
    <submittedName>
        <fullName evidence="2">DUF2997 domain-containing protein</fullName>
    </submittedName>
</protein>
<organism evidence="2 3">
    <name type="scientific">Aporhodopirellula aestuarii</name>
    <dbReference type="NCBI Taxonomy" id="2950107"/>
    <lineage>
        <taxon>Bacteria</taxon>
        <taxon>Pseudomonadati</taxon>
        <taxon>Planctomycetota</taxon>
        <taxon>Planctomycetia</taxon>
        <taxon>Pirellulales</taxon>
        <taxon>Pirellulaceae</taxon>
        <taxon>Aporhodopirellula</taxon>
    </lineage>
</organism>
<dbReference type="Proteomes" id="UP001202961">
    <property type="component" value="Unassembled WGS sequence"/>
</dbReference>
<keyword evidence="3" id="KW-1185">Reference proteome</keyword>
<accession>A0ABT0U2F9</accession>
<gene>
    <name evidence="2" type="ORF">NB063_10760</name>
</gene>
<dbReference type="Pfam" id="PF11211">
    <property type="entry name" value="DUF2997"/>
    <property type="match status" value="1"/>
</dbReference>
<sequence length="63" mass="6942">MTKIIEVLVAPTGETQVETKGFSGGECREASAFIEKALGTRTSETLTNEYHHQQSRQTNTEQA</sequence>